<keyword evidence="3" id="KW-0143">Chaperone</keyword>
<dbReference type="InterPro" id="IPR013126">
    <property type="entry name" value="Hsp_70_fam"/>
</dbReference>
<feature type="compositionally biased region" description="Low complexity" evidence="5">
    <location>
        <begin position="639"/>
        <end position="659"/>
    </location>
</feature>
<sequence length="748" mass="71391">MTTGLGFSIGAVNSVAASVSADLPRPTVRSRRTAVTFDSAGGLRLGGIARFDMAVTDFADLGRDPEAVIVGGRIWSPANLVAAVVGELRAAQPGASEAGVVTTYPAMYSDKQVALLRQALDLSGSGDVLLVPEPVAAAEWLEHEQGPLETGFVLIYDLGGTSLDVSIVRVGPDWDNHPMIGKPRRSYDFGGRPLGSMIARYAPGVSSAGLSMTSIVDIDGLRTAHVQDSLQLVRDCVREAGVTLSDISRVLLVGGASRPAEVARTLAELGRPLVISADPGQTIAAGAALMAARTMALGASDGRSTAPRVAVFSSAAVVSAVAMSAATVFGGPTVPELSPLLERLPELGAPTGSLLVDVGDEQLADAWSWVSAPGAWYAGRAALAQRTSAYTRFITPAPRSAGYGPSVAESRSGSHRDPRNCCAPGGLRYRGYGDPAYFVNPLPFAPRPVPGDIAQPPVPGQSSTPGLPLPGQVPGSPGQPAPGTPGPNAPVPQNGSTPAEPGPASGGTLPGSAAGTSSTGTPDSSGAGSGEPGSSSGASSSSSGGAHAGGASSGDAGGTSGGSAGSGTASSGSTSDSAANGASDDSPGGSSSGGSTGNPSSHGSSSGGATGNSSPGGSSSGGSNGNPSSHGSSSGGSAGDSASDGSSSSGSDGNSSTGGSASGGSTGNSSTHGSSSAGAAGNSSAGGSPSSGGSASGGRPGGASSAGNHSGGNSSGASSSGGSRGRSGSVGGSSAGGGGAGGGGGRGR</sequence>
<protein>
    <recommendedName>
        <fullName evidence="8">Hsp70 family protein</fullName>
    </recommendedName>
</protein>
<name>A0ABM8D321_9NOCA</name>
<feature type="compositionally biased region" description="Gly residues" evidence="5">
    <location>
        <begin position="722"/>
        <end position="748"/>
    </location>
</feature>
<evidence type="ECO:0000256" key="1">
    <source>
        <dbReference type="ARBA" id="ARBA00022741"/>
    </source>
</evidence>
<evidence type="ECO:0008006" key="8">
    <source>
        <dbReference type="Google" id="ProtNLM"/>
    </source>
</evidence>
<dbReference type="InterPro" id="IPR043129">
    <property type="entry name" value="ATPase_NBD"/>
</dbReference>
<reference evidence="6 7" key="1">
    <citation type="submission" date="2022-11" db="EMBL/GenBank/DDBJ databases">
        <title>Genome Sequencing of Nocardia sp. ON39_IFM12276 and assembly.</title>
        <authorList>
            <person name="Shimojima M."/>
            <person name="Toyokawa M."/>
            <person name="Uesaka K."/>
        </authorList>
    </citation>
    <scope>NUCLEOTIDE SEQUENCE [LARGE SCALE GENOMIC DNA]</scope>
    <source>
        <strain evidence="6 7">IFM 12276</strain>
    </source>
</reference>
<feature type="compositionally biased region" description="Gly residues" evidence="5">
    <location>
        <begin position="546"/>
        <end position="565"/>
    </location>
</feature>
<evidence type="ECO:0000313" key="6">
    <source>
        <dbReference type="EMBL" id="BDU01763.1"/>
    </source>
</evidence>
<accession>A0ABM8D321</accession>
<feature type="compositionally biased region" description="Low complexity" evidence="5">
    <location>
        <begin position="667"/>
        <end position="693"/>
    </location>
</feature>
<evidence type="ECO:0000313" key="7">
    <source>
        <dbReference type="Proteomes" id="UP001317870"/>
    </source>
</evidence>
<comment type="similarity">
    <text evidence="4">Belongs to the heat shock protein 70 family.</text>
</comment>
<dbReference type="Pfam" id="PF00012">
    <property type="entry name" value="HSP70"/>
    <property type="match status" value="2"/>
</dbReference>
<dbReference type="EMBL" id="AP026978">
    <property type="protein sequence ID" value="BDU01763.1"/>
    <property type="molecule type" value="Genomic_DNA"/>
</dbReference>
<keyword evidence="7" id="KW-1185">Reference proteome</keyword>
<dbReference type="RefSeq" id="WP_281874880.1">
    <property type="nucleotide sequence ID" value="NZ_AP026978.1"/>
</dbReference>
<evidence type="ECO:0000256" key="4">
    <source>
        <dbReference type="RuleBase" id="RU003322"/>
    </source>
</evidence>
<dbReference type="PANTHER" id="PTHR19375">
    <property type="entry name" value="HEAT SHOCK PROTEIN 70KDA"/>
    <property type="match status" value="1"/>
</dbReference>
<dbReference type="Gene3D" id="3.30.420.40">
    <property type="match status" value="4"/>
</dbReference>
<keyword evidence="1 4" id="KW-0547">Nucleotide-binding</keyword>
<dbReference type="Gene3D" id="3.90.640.10">
    <property type="entry name" value="Actin, Chain A, domain 4"/>
    <property type="match status" value="1"/>
</dbReference>
<evidence type="ECO:0000256" key="2">
    <source>
        <dbReference type="ARBA" id="ARBA00022840"/>
    </source>
</evidence>
<feature type="region of interest" description="Disordered" evidence="5">
    <location>
        <begin position="448"/>
        <end position="748"/>
    </location>
</feature>
<feature type="compositionally biased region" description="Low complexity" evidence="5">
    <location>
        <begin position="510"/>
        <end position="545"/>
    </location>
</feature>
<proteinExistence type="inferred from homology"/>
<organism evidence="6 7">
    <name type="scientific">Nocardia sputorum</name>
    <dbReference type="NCBI Taxonomy" id="2984338"/>
    <lineage>
        <taxon>Bacteria</taxon>
        <taxon>Bacillati</taxon>
        <taxon>Actinomycetota</taxon>
        <taxon>Actinomycetes</taxon>
        <taxon>Mycobacteriales</taxon>
        <taxon>Nocardiaceae</taxon>
        <taxon>Nocardia</taxon>
    </lineage>
</organism>
<dbReference type="Proteomes" id="UP001317870">
    <property type="component" value="Chromosome"/>
</dbReference>
<gene>
    <name evidence="6" type="ORF">IFM12276_47910</name>
</gene>
<evidence type="ECO:0000256" key="5">
    <source>
        <dbReference type="SAM" id="MobiDB-lite"/>
    </source>
</evidence>
<evidence type="ECO:0000256" key="3">
    <source>
        <dbReference type="ARBA" id="ARBA00023186"/>
    </source>
</evidence>
<feature type="compositionally biased region" description="Low complexity" evidence="5">
    <location>
        <begin position="566"/>
        <end position="589"/>
    </location>
</feature>
<keyword evidence="2 4" id="KW-0067">ATP-binding</keyword>
<feature type="compositionally biased region" description="Pro residues" evidence="5">
    <location>
        <begin position="477"/>
        <end position="490"/>
    </location>
</feature>
<dbReference type="SUPFAM" id="SSF53067">
    <property type="entry name" value="Actin-like ATPase domain"/>
    <property type="match status" value="2"/>
</dbReference>